<dbReference type="FunFam" id="1.25.40.420:FF:000001">
    <property type="entry name" value="Kelch-like family member 12"/>
    <property type="match status" value="1"/>
</dbReference>
<dbReference type="Gene3D" id="1.25.40.420">
    <property type="match status" value="1"/>
</dbReference>
<dbReference type="GO" id="GO:0005737">
    <property type="term" value="C:cytoplasm"/>
    <property type="evidence" value="ECO:0007669"/>
    <property type="project" value="UniProtKB-ARBA"/>
</dbReference>
<dbReference type="InterPro" id="IPR011705">
    <property type="entry name" value="BACK"/>
</dbReference>
<dbReference type="Gene3D" id="2.120.10.80">
    <property type="entry name" value="Kelch-type beta propeller"/>
    <property type="match status" value="1"/>
</dbReference>
<accession>A0A6S7I4Z6</accession>
<dbReference type="PRINTS" id="PR00501">
    <property type="entry name" value="KELCHREPEAT"/>
</dbReference>
<organism evidence="1 2">
    <name type="scientific">Paramuricea clavata</name>
    <name type="common">Red gorgonian</name>
    <name type="synonym">Violescent sea-whip</name>
    <dbReference type="NCBI Taxonomy" id="317549"/>
    <lineage>
        <taxon>Eukaryota</taxon>
        <taxon>Metazoa</taxon>
        <taxon>Cnidaria</taxon>
        <taxon>Anthozoa</taxon>
        <taxon>Octocorallia</taxon>
        <taxon>Malacalcyonacea</taxon>
        <taxon>Plexauridae</taxon>
        <taxon>Paramuricea</taxon>
    </lineage>
</organism>
<dbReference type="Pfam" id="PF24681">
    <property type="entry name" value="Kelch_KLHDC2_KLHL20_DRC7"/>
    <property type="match status" value="1"/>
</dbReference>
<dbReference type="SMART" id="SM00225">
    <property type="entry name" value="BTB"/>
    <property type="match status" value="1"/>
</dbReference>
<dbReference type="AlphaFoldDB" id="A0A6S7I4Z6"/>
<dbReference type="PANTHER" id="PTHR45632">
    <property type="entry name" value="LD33804P"/>
    <property type="match status" value="1"/>
</dbReference>
<reference evidence="1" key="1">
    <citation type="submission" date="2020-04" db="EMBL/GenBank/DDBJ databases">
        <authorList>
            <person name="Alioto T."/>
            <person name="Alioto T."/>
            <person name="Gomez Garrido J."/>
        </authorList>
    </citation>
    <scope>NUCLEOTIDE SEQUENCE</scope>
    <source>
        <strain evidence="1">A484AB</strain>
    </source>
</reference>
<dbReference type="Pfam" id="PF00651">
    <property type="entry name" value="BTB"/>
    <property type="match status" value="1"/>
</dbReference>
<dbReference type="Gene3D" id="3.30.710.10">
    <property type="entry name" value="Potassium Channel Kv1.1, Chain A"/>
    <property type="match status" value="1"/>
</dbReference>
<dbReference type="SMART" id="SM00612">
    <property type="entry name" value="Kelch"/>
    <property type="match status" value="5"/>
</dbReference>
<dbReference type="Pfam" id="PF01344">
    <property type="entry name" value="Kelch_1"/>
    <property type="match status" value="2"/>
</dbReference>
<evidence type="ECO:0000313" key="1">
    <source>
        <dbReference type="EMBL" id="CAB4013564.1"/>
    </source>
</evidence>
<dbReference type="InterPro" id="IPR011333">
    <property type="entry name" value="SKP1/BTB/POZ_sf"/>
</dbReference>
<proteinExistence type="predicted"/>
<comment type="caution">
    <text evidence="1">The sequence shown here is derived from an EMBL/GenBank/DDBJ whole genome shotgun (WGS) entry which is preliminary data.</text>
</comment>
<dbReference type="PROSITE" id="PS50097">
    <property type="entry name" value="BTB"/>
    <property type="match status" value="1"/>
</dbReference>
<dbReference type="SUPFAM" id="SSF54695">
    <property type="entry name" value="POZ domain"/>
    <property type="match status" value="1"/>
</dbReference>
<name>A0A6S7I4Z6_PARCT</name>
<gene>
    <name evidence="1" type="ORF">PACLA_8A039380</name>
</gene>
<dbReference type="Proteomes" id="UP001152795">
    <property type="component" value="Unassembled WGS sequence"/>
</dbReference>
<dbReference type="SMART" id="SM00875">
    <property type="entry name" value="BACK"/>
    <property type="match status" value="1"/>
</dbReference>
<dbReference type="SUPFAM" id="SSF117281">
    <property type="entry name" value="Kelch motif"/>
    <property type="match status" value="1"/>
</dbReference>
<dbReference type="InterPro" id="IPR000210">
    <property type="entry name" value="BTB/POZ_dom"/>
</dbReference>
<dbReference type="Pfam" id="PF07707">
    <property type="entry name" value="BACK"/>
    <property type="match status" value="1"/>
</dbReference>
<dbReference type="OrthoDB" id="45365at2759"/>
<dbReference type="PANTHER" id="PTHR45632:SF17">
    <property type="entry name" value="KELCH-LIKE PROTEIN 31"/>
    <property type="match status" value="1"/>
</dbReference>
<dbReference type="PIRSF" id="PIRSF037037">
    <property type="entry name" value="Kelch-like_protein_gigaxonin"/>
    <property type="match status" value="1"/>
</dbReference>
<sequence length="549" mass="62638">MTALPPSSMPLAEEYKFCDERYSKEILKRLNKLRENQVMCDVIIKIDNQEFPAHRNILSASSDYFLAMFNGNMKESTEQSIYLNGIGAETMRAILHFIYTGEIYLNKNNVENILQAANLLLVQTVKDACCRFLESRLTITNALAIQLFAEIYACEELHSIACEFIHQNFTYISETEDFLSLSPRQLAMLLQSDEINAESEEKIYEALMRWIKSDIRARRQHFPELIKHIRLPLISPYYLVDFVEKESLFNMTPSCRSLLLEAQHYHMLPERRVEVDNAKIRPRQYERLHESLMVIGGNGDITPLTTVKCYDARDKTWHYVASMNAARSKLSMAEVNGIIYGMGGFDGSTTLNTVESYTIGTNKWRTIAPMPSRRRCTCAVSHGQYVYVLGGHDGSNILNTVERYDTTKDEWSATDVPQMHDRRSFPCAVVVDDRMFCIGGYDGNDTLRTGEVYDFESNQWTPIPPMTVARSNAGAAVHNKKIYIVGGWDGVSLASAEVYDVVIGEWKRIENLPRPTTGVRCCFISLQNQNNDLKPLRQKNSKGHLCSIM</sequence>
<protein>
    <submittedName>
        <fullName evidence="1">Kelch 17</fullName>
    </submittedName>
</protein>
<dbReference type="EMBL" id="CACRXK020007929">
    <property type="protein sequence ID" value="CAB4013564.1"/>
    <property type="molecule type" value="Genomic_DNA"/>
</dbReference>
<dbReference type="InterPro" id="IPR006652">
    <property type="entry name" value="Kelch_1"/>
</dbReference>
<evidence type="ECO:0000313" key="2">
    <source>
        <dbReference type="Proteomes" id="UP001152795"/>
    </source>
</evidence>
<dbReference type="InterPro" id="IPR017096">
    <property type="entry name" value="BTB-kelch_protein"/>
</dbReference>
<dbReference type="InterPro" id="IPR015915">
    <property type="entry name" value="Kelch-typ_b-propeller"/>
</dbReference>
<keyword evidence="2" id="KW-1185">Reference proteome</keyword>